<accession>A0ABT6M3X9</accession>
<comment type="caution">
    <text evidence="2">The sequence shown here is derived from an EMBL/GenBank/DDBJ whole genome shotgun (WGS) entry which is preliminary data.</text>
</comment>
<keyword evidence="3" id="KW-1185">Reference proteome</keyword>
<dbReference type="Proteomes" id="UP001160499">
    <property type="component" value="Unassembled WGS sequence"/>
</dbReference>
<keyword evidence="1" id="KW-0812">Transmembrane</keyword>
<keyword evidence="1" id="KW-1133">Transmembrane helix</keyword>
<evidence type="ECO:0000256" key="1">
    <source>
        <dbReference type="SAM" id="Phobius"/>
    </source>
</evidence>
<dbReference type="RefSeq" id="WP_280883386.1">
    <property type="nucleotide sequence ID" value="NZ_JARXVH010000044.1"/>
</dbReference>
<evidence type="ECO:0000313" key="2">
    <source>
        <dbReference type="EMBL" id="MDH6222799.1"/>
    </source>
</evidence>
<reference evidence="2 3" key="1">
    <citation type="submission" date="2023-04" db="EMBL/GenBank/DDBJ databases">
        <title>Forest soil microbial communities from Buena Vista Peninsula, Colon Province, Panama.</title>
        <authorList>
            <person name="Bouskill N."/>
        </authorList>
    </citation>
    <scope>NUCLEOTIDE SEQUENCE [LARGE SCALE GENOMIC DNA]</scope>
    <source>
        <strain evidence="2 3">GGS1</strain>
    </source>
</reference>
<evidence type="ECO:0000313" key="3">
    <source>
        <dbReference type="Proteomes" id="UP001160499"/>
    </source>
</evidence>
<gene>
    <name evidence="2" type="ORF">M2283_010151</name>
</gene>
<dbReference type="EMBL" id="JARXVH010000044">
    <property type="protein sequence ID" value="MDH6222799.1"/>
    <property type="molecule type" value="Genomic_DNA"/>
</dbReference>
<protein>
    <submittedName>
        <fullName evidence="2">Uncharacterized protein</fullName>
    </submittedName>
</protein>
<organism evidence="2 3">
    <name type="scientific">Streptomyces pseudovenezuelae</name>
    <dbReference type="NCBI Taxonomy" id="67350"/>
    <lineage>
        <taxon>Bacteria</taxon>
        <taxon>Bacillati</taxon>
        <taxon>Actinomycetota</taxon>
        <taxon>Actinomycetes</taxon>
        <taxon>Kitasatosporales</taxon>
        <taxon>Streptomycetaceae</taxon>
        <taxon>Streptomyces</taxon>
        <taxon>Streptomyces aurantiacus group</taxon>
    </lineage>
</organism>
<name>A0ABT6M3X9_9ACTN</name>
<proteinExistence type="predicted"/>
<feature type="transmembrane region" description="Helical" evidence="1">
    <location>
        <begin position="12"/>
        <end position="30"/>
    </location>
</feature>
<sequence length="200" mass="21731">MMTGVNEQWAGVVGAVAGGVLAGVPALLTARWSRQSQREQTQAQHVLLAGQLQSAHLLQMMEPRRRVYGDFITAVHQLRTKLYEAWSRGHGDGYGPMLVVLEDEELSRRLEHVRAQIALEGPEPVVAAAENVMELVSALYAHVFSIEESGIMGEFAAAGEEVAAPDELAELKQRLDSMITAARQALAEHGATVLLPSTRL</sequence>
<keyword evidence="1" id="KW-0472">Membrane</keyword>